<evidence type="ECO:0000313" key="1">
    <source>
        <dbReference type="EMBL" id="SDF36230.1"/>
    </source>
</evidence>
<dbReference type="Proteomes" id="UP000199072">
    <property type="component" value="Unassembled WGS sequence"/>
</dbReference>
<reference evidence="1 2" key="1">
    <citation type="submission" date="2016-10" db="EMBL/GenBank/DDBJ databases">
        <authorList>
            <person name="de Groot N.N."/>
        </authorList>
    </citation>
    <scope>NUCLEOTIDE SEQUENCE [LARGE SCALE GENOMIC DNA]</scope>
    <source>
        <strain evidence="1 2">47C3B</strain>
    </source>
</reference>
<sequence>MKPENNWKYKSLFNLEKTYPDTLDEPPTRLVKRCRELIKISLVEYTIEDLRLMVGQRFGLNYLVPLTIEKLQDNLFVEGELYEGDLLAAVLAIDINFWKQNPDLHKQIDLLIADGGDKLAEMDISSEKFYSL</sequence>
<dbReference type="Pfam" id="PF18616">
    <property type="entry name" value="CdiI_3"/>
    <property type="match status" value="1"/>
</dbReference>
<name>A0A1G7KGT5_9SPHI</name>
<proteinExistence type="predicted"/>
<keyword evidence="2" id="KW-1185">Reference proteome</keyword>
<dbReference type="EMBL" id="FNAI01000016">
    <property type="protein sequence ID" value="SDF36230.1"/>
    <property type="molecule type" value="Genomic_DNA"/>
</dbReference>
<gene>
    <name evidence="1" type="ORF">SAMN05216464_116118</name>
</gene>
<dbReference type="STRING" id="1391627.SAMN05216464_116118"/>
<dbReference type="OrthoDB" id="4829274at2"/>
<dbReference type="InterPro" id="IPR040547">
    <property type="entry name" value="CdiI"/>
</dbReference>
<dbReference type="RefSeq" id="WP_091154858.1">
    <property type="nucleotide sequence ID" value="NZ_FNAI01000016.1"/>
</dbReference>
<accession>A0A1G7KGT5</accession>
<protein>
    <submittedName>
        <fullName evidence="1">Uncharacterized protein</fullName>
    </submittedName>
</protein>
<dbReference type="CDD" id="cd20691">
    <property type="entry name" value="CdiI_EC536-like"/>
    <property type="match status" value="1"/>
</dbReference>
<evidence type="ECO:0000313" key="2">
    <source>
        <dbReference type="Proteomes" id="UP000199072"/>
    </source>
</evidence>
<organism evidence="1 2">
    <name type="scientific">Mucilaginibacter pineti</name>
    <dbReference type="NCBI Taxonomy" id="1391627"/>
    <lineage>
        <taxon>Bacteria</taxon>
        <taxon>Pseudomonadati</taxon>
        <taxon>Bacteroidota</taxon>
        <taxon>Sphingobacteriia</taxon>
        <taxon>Sphingobacteriales</taxon>
        <taxon>Sphingobacteriaceae</taxon>
        <taxon>Mucilaginibacter</taxon>
    </lineage>
</organism>
<dbReference type="AlphaFoldDB" id="A0A1G7KGT5"/>